<proteinExistence type="predicted"/>
<evidence type="ECO:0000313" key="3">
    <source>
        <dbReference type="EMBL" id="VBB11341.1"/>
    </source>
</evidence>
<feature type="region of interest" description="Disordered" evidence="1">
    <location>
        <begin position="43"/>
        <end position="92"/>
    </location>
</feature>
<reference evidence="3 4" key="1">
    <citation type="submission" date="2017-11" db="EMBL/GenBank/DDBJ databases">
        <authorList>
            <person name="Seth-Smith MB H."/>
        </authorList>
    </citation>
    <scope>NUCLEOTIDE SEQUENCE [LARGE SCALE GENOMIC DNA]</scope>
    <source>
        <strain evidence="3">E</strain>
    </source>
</reference>
<keyword evidence="2" id="KW-0732">Signal</keyword>
<evidence type="ECO:0000256" key="1">
    <source>
        <dbReference type="SAM" id="MobiDB-lite"/>
    </source>
</evidence>
<dbReference type="Proteomes" id="UP000268684">
    <property type="component" value="Chromosome I"/>
</dbReference>
<evidence type="ECO:0000256" key="2">
    <source>
        <dbReference type="SAM" id="SignalP"/>
    </source>
</evidence>
<evidence type="ECO:0000313" key="4">
    <source>
        <dbReference type="Proteomes" id="UP000268684"/>
    </source>
</evidence>
<evidence type="ECO:0008006" key="5">
    <source>
        <dbReference type="Google" id="ProtNLM"/>
    </source>
</evidence>
<keyword evidence="4" id="KW-1185">Reference proteome</keyword>
<sequence>MKKKALLLFACIAAAPTFAQSLYGSHRSSPNLYGGSTGFGSDQTVSGYTRSDGSYVQPYHRSAPDGNPYNNYSTQGNVNPYTGQRGYKNPGY</sequence>
<name>A0AAJ5N4Q9_9BURK</name>
<dbReference type="AlphaFoldDB" id="A0AAJ5N4Q9"/>
<feature type="signal peptide" evidence="2">
    <location>
        <begin position="1"/>
        <end position="19"/>
    </location>
</feature>
<accession>A0AAJ5N4Q9</accession>
<organism evidence="3 4">
    <name type="scientific">Burkholderia stabilis</name>
    <dbReference type="NCBI Taxonomy" id="95485"/>
    <lineage>
        <taxon>Bacteria</taxon>
        <taxon>Pseudomonadati</taxon>
        <taxon>Pseudomonadota</taxon>
        <taxon>Betaproteobacteria</taxon>
        <taxon>Burkholderiales</taxon>
        <taxon>Burkholderiaceae</taxon>
        <taxon>Burkholderia</taxon>
        <taxon>Burkholderia cepacia complex</taxon>
    </lineage>
</organism>
<gene>
    <name evidence="3" type="ORF">BSTAB16_1470</name>
</gene>
<feature type="chain" id="PRO_5042525795" description="Lipoprotein" evidence="2">
    <location>
        <begin position="20"/>
        <end position="92"/>
    </location>
</feature>
<protein>
    <recommendedName>
        <fullName evidence="5">Lipoprotein</fullName>
    </recommendedName>
</protein>
<feature type="compositionally biased region" description="Polar residues" evidence="1">
    <location>
        <begin position="68"/>
        <end position="82"/>
    </location>
</feature>
<dbReference type="EMBL" id="LR025742">
    <property type="protein sequence ID" value="VBB11341.1"/>
    <property type="molecule type" value="Genomic_DNA"/>
</dbReference>
<feature type="compositionally biased region" description="Polar residues" evidence="1">
    <location>
        <begin position="43"/>
        <end position="54"/>
    </location>
</feature>